<keyword evidence="5" id="KW-0675">Receptor</keyword>
<dbReference type="Pfam" id="PF07686">
    <property type="entry name" value="V-set"/>
    <property type="match status" value="1"/>
</dbReference>
<dbReference type="PROSITE" id="PS50835">
    <property type="entry name" value="IG_LIKE"/>
    <property type="match status" value="3"/>
</dbReference>
<dbReference type="PANTHER" id="PTHR19256:SF65">
    <property type="entry name" value="T CELL RECEPTOR GAMMA CONSTANT 1-RELATED"/>
    <property type="match status" value="1"/>
</dbReference>
<dbReference type="InterPro" id="IPR003006">
    <property type="entry name" value="Ig/MHC_CS"/>
</dbReference>
<dbReference type="InterPro" id="IPR036179">
    <property type="entry name" value="Ig-like_dom_sf"/>
</dbReference>
<name>A0AAD9DNT3_9TELE</name>
<evidence type="ECO:0000313" key="10">
    <source>
        <dbReference type="EMBL" id="KAK1787174.1"/>
    </source>
</evidence>
<evidence type="ECO:0000256" key="8">
    <source>
        <dbReference type="SAM" id="SignalP"/>
    </source>
</evidence>
<feature type="domain" description="Ig-like" evidence="9">
    <location>
        <begin position="159"/>
        <end position="248"/>
    </location>
</feature>
<comment type="subcellular location">
    <subcellularLocation>
        <location evidence="1">Membrane</location>
    </subcellularLocation>
</comment>
<evidence type="ECO:0000256" key="5">
    <source>
        <dbReference type="ARBA" id="ARBA00023170"/>
    </source>
</evidence>
<protein>
    <recommendedName>
        <fullName evidence="9">Ig-like domain-containing protein</fullName>
    </recommendedName>
</protein>
<dbReference type="AlphaFoldDB" id="A0AAD9DNT3"/>
<organism evidence="10 11">
    <name type="scientific">Electrophorus voltai</name>
    <dbReference type="NCBI Taxonomy" id="2609070"/>
    <lineage>
        <taxon>Eukaryota</taxon>
        <taxon>Metazoa</taxon>
        <taxon>Chordata</taxon>
        <taxon>Craniata</taxon>
        <taxon>Vertebrata</taxon>
        <taxon>Euteleostomi</taxon>
        <taxon>Actinopterygii</taxon>
        <taxon>Neopterygii</taxon>
        <taxon>Teleostei</taxon>
        <taxon>Ostariophysi</taxon>
        <taxon>Gymnotiformes</taxon>
        <taxon>Gymnotoidei</taxon>
        <taxon>Gymnotidae</taxon>
        <taxon>Electrophorus</taxon>
    </lineage>
</organism>
<evidence type="ECO:0000256" key="6">
    <source>
        <dbReference type="ARBA" id="ARBA00023319"/>
    </source>
</evidence>
<evidence type="ECO:0000256" key="1">
    <source>
        <dbReference type="ARBA" id="ARBA00004370"/>
    </source>
</evidence>
<evidence type="ECO:0000256" key="3">
    <source>
        <dbReference type="ARBA" id="ARBA00022989"/>
    </source>
</evidence>
<dbReference type="CDD" id="cd00098">
    <property type="entry name" value="IgC1"/>
    <property type="match status" value="1"/>
</dbReference>
<dbReference type="PANTHER" id="PTHR19256">
    <property type="entry name" value="T-CELL RECEPTOR GAMMA CHAIN"/>
    <property type="match status" value="1"/>
</dbReference>
<reference evidence="10" key="1">
    <citation type="submission" date="2023-03" db="EMBL/GenBank/DDBJ databases">
        <title>Electrophorus voltai genome.</title>
        <authorList>
            <person name="Bian C."/>
        </authorList>
    </citation>
    <scope>NUCLEOTIDE SEQUENCE</scope>
    <source>
        <strain evidence="10">CB-2022</strain>
        <tissue evidence="10">Muscle</tissue>
    </source>
</reference>
<dbReference type="Proteomes" id="UP001239994">
    <property type="component" value="Unassembled WGS sequence"/>
</dbReference>
<feature type="signal peptide" evidence="8">
    <location>
        <begin position="1"/>
        <end position="19"/>
    </location>
</feature>
<dbReference type="InterPro" id="IPR003597">
    <property type="entry name" value="Ig_C1-set"/>
</dbReference>
<keyword evidence="3 7" id="KW-1133">Transmembrane helix</keyword>
<comment type="caution">
    <text evidence="10">The sequence shown here is derived from an EMBL/GenBank/DDBJ whole genome shotgun (WGS) entry which is preliminary data.</text>
</comment>
<evidence type="ECO:0000313" key="11">
    <source>
        <dbReference type="Proteomes" id="UP001239994"/>
    </source>
</evidence>
<evidence type="ECO:0000259" key="9">
    <source>
        <dbReference type="PROSITE" id="PS50835"/>
    </source>
</evidence>
<dbReference type="GO" id="GO:0016020">
    <property type="term" value="C:membrane"/>
    <property type="evidence" value="ECO:0007669"/>
    <property type="project" value="UniProtKB-SubCell"/>
</dbReference>
<dbReference type="SMART" id="SM00409">
    <property type="entry name" value="IG"/>
    <property type="match status" value="3"/>
</dbReference>
<dbReference type="PROSITE" id="PS00290">
    <property type="entry name" value="IG_MHC"/>
    <property type="match status" value="2"/>
</dbReference>
<feature type="domain" description="Ig-like" evidence="9">
    <location>
        <begin position="33"/>
        <end position="112"/>
    </location>
</feature>
<dbReference type="Pfam" id="PF07654">
    <property type="entry name" value="C1-set"/>
    <property type="match status" value="2"/>
</dbReference>
<dbReference type="SMART" id="SM00407">
    <property type="entry name" value="IGc1"/>
    <property type="match status" value="2"/>
</dbReference>
<evidence type="ECO:0000256" key="2">
    <source>
        <dbReference type="ARBA" id="ARBA00022692"/>
    </source>
</evidence>
<proteinExistence type="predicted"/>
<dbReference type="InterPro" id="IPR013106">
    <property type="entry name" value="Ig_V-set"/>
</dbReference>
<keyword evidence="2 7" id="KW-0812">Transmembrane</keyword>
<dbReference type="SUPFAM" id="SSF48726">
    <property type="entry name" value="Immunoglobulin"/>
    <property type="match status" value="3"/>
</dbReference>
<feature type="chain" id="PRO_5042052725" description="Ig-like domain-containing protein" evidence="8">
    <location>
        <begin position="20"/>
        <end position="421"/>
    </location>
</feature>
<dbReference type="InterPro" id="IPR013783">
    <property type="entry name" value="Ig-like_fold"/>
</dbReference>
<evidence type="ECO:0000256" key="4">
    <source>
        <dbReference type="ARBA" id="ARBA00023136"/>
    </source>
</evidence>
<keyword evidence="11" id="KW-1185">Reference proteome</keyword>
<feature type="transmembrane region" description="Helical" evidence="7">
    <location>
        <begin position="381"/>
        <end position="406"/>
    </location>
</feature>
<gene>
    <name evidence="10" type="ORF">P4O66_017039</name>
</gene>
<dbReference type="InterPro" id="IPR051117">
    <property type="entry name" value="TRG_var/const_region"/>
</dbReference>
<keyword evidence="6" id="KW-0393">Immunoglobulin domain</keyword>
<dbReference type="InterPro" id="IPR007110">
    <property type="entry name" value="Ig-like_dom"/>
</dbReference>
<keyword evidence="8" id="KW-0732">Signal</keyword>
<evidence type="ECO:0000256" key="7">
    <source>
        <dbReference type="SAM" id="Phobius"/>
    </source>
</evidence>
<dbReference type="EMBL" id="JAROKS010000024">
    <property type="protein sequence ID" value="KAK1787174.1"/>
    <property type="molecule type" value="Genomic_DNA"/>
</dbReference>
<dbReference type="Gene3D" id="2.60.40.10">
    <property type="entry name" value="Immunoglobulins"/>
    <property type="match status" value="3"/>
</dbReference>
<dbReference type="InterPro" id="IPR003599">
    <property type="entry name" value="Ig_sub"/>
</dbReference>
<feature type="domain" description="Ig-like" evidence="9">
    <location>
        <begin position="255"/>
        <end position="344"/>
    </location>
</feature>
<accession>A0AAD9DNT3</accession>
<keyword evidence="4 7" id="KW-0472">Membrane</keyword>
<sequence length="421" mass="47469">MIITIYTVLISLSVVAVLGVTVEQNVLSLTKAKGKSAFISCKVTGLSSNNYLHWYQKKDNEPFKRILYVNHGGGTFTADANHPERRDFSVARGSYDLKVGPLKMSHSAIYYCAYWDTSSHSDSNYSHPFVSKCDSSYYDYKLFASGTRLIVTDVKPKEPVVSVYSISTLQENGKRSLLCQASDMSPELVRFTWESTGGKVPETDDELLEQQDNGRVTSMLIINQQKATSNKYTCKVTHETREKPYEISDIETKKPVLSIYSISTLQANGKRSLLCQASDMSPELVRFTWESTGGKVPETDDELLEQQDNGRVTSMLIINQQKATSNKYTCKVTHETREKPYEISVPEPEETVTGPPTTCAPRQKEEQNLIRGSSGLSQNLFLFRLTYVVLLVKNVLYFCSVSVLLYKRSVWNKEPLMSKTH</sequence>